<feature type="non-terminal residue" evidence="2">
    <location>
        <position position="1"/>
    </location>
</feature>
<evidence type="ECO:0000313" key="2">
    <source>
        <dbReference type="EMBL" id="MEQ2186918.1"/>
    </source>
</evidence>
<keyword evidence="3" id="KW-1185">Reference proteome</keyword>
<feature type="compositionally biased region" description="Basic and acidic residues" evidence="1">
    <location>
        <begin position="73"/>
        <end position="83"/>
    </location>
</feature>
<proteinExistence type="predicted"/>
<accession>A0ABV0PTR5</accession>
<sequence>TVNNTAPWAHFRTGGPVLHFTAISRLMRVSMQTLIPEPLALTVWDCRFWLASINAVSGDVSSSSSLPGAGDFSRSDIPEERQWKTGLKRPSVGDTEAELS</sequence>
<evidence type="ECO:0000313" key="3">
    <source>
        <dbReference type="Proteomes" id="UP001476798"/>
    </source>
</evidence>
<dbReference type="Proteomes" id="UP001476798">
    <property type="component" value="Unassembled WGS sequence"/>
</dbReference>
<organism evidence="2 3">
    <name type="scientific">Goodea atripinnis</name>
    <dbReference type="NCBI Taxonomy" id="208336"/>
    <lineage>
        <taxon>Eukaryota</taxon>
        <taxon>Metazoa</taxon>
        <taxon>Chordata</taxon>
        <taxon>Craniata</taxon>
        <taxon>Vertebrata</taxon>
        <taxon>Euteleostomi</taxon>
        <taxon>Actinopterygii</taxon>
        <taxon>Neopterygii</taxon>
        <taxon>Teleostei</taxon>
        <taxon>Neoteleostei</taxon>
        <taxon>Acanthomorphata</taxon>
        <taxon>Ovalentaria</taxon>
        <taxon>Atherinomorphae</taxon>
        <taxon>Cyprinodontiformes</taxon>
        <taxon>Goodeidae</taxon>
        <taxon>Goodea</taxon>
    </lineage>
</organism>
<evidence type="ECO:0000256" key="1">
    <source>
        <dbReference type="SAM" id="MobiDB-lite"/>
    </source>
</evidence>
<protein>
    <submittedName>
        <fullName evidence="2">Uncharacterized protein</fullName>
    </submittedName>
</protein>
<gene>
    <name evidence="2" type="ORF">GOODEAATRI_033775</name>
</gene>
<comment type="caution">
    <text evidence="2">The sequence shown here is derived from an EMBL/GenBank/DDBJ whole genome shotgun (WGS) entry which is preliminary data.</text>
</comment>
<dbReference type="EMBL" id="JAHRIO010087383">
    <property type="protein sequence ID" value="MEQ2186918.1"/>
    <property type="molecule type" value="Genomic_DNA"/>
</dbReference>
<reference evidence="2 3" key="1">
    <citation type="submission" date="2021-06" db="EMBL/GenBank/DDBJ databases">
        <authorList>
            <person name="Palmer J.M."/>
        </authorList>
    </citation>
    <scope>NUCLEOTIDE SEQUENCE [LARGE SCALE GENOMIC DNA]</scope>
    <source>
        <strain evidence="2 3">GA_2019</strain>
        <tissue evidence="2">Muscle</tissue>
    </source>
</reference>
<name>A0ABV0PTR5_9TELE</name>
<feature type="region of interest" description="Disordered" evidence="1">
    <location>
        <begin position="58"/>
        <end position="100"/>
    </location>
</feature>